<feature type="non-terminal residue" evidence="3">
    <location>
        <position position="81"/>
    </location>
</feature>
<keyword evidence="1" id="KW-0472">Membrane</keyword>
<dbReference type="Pfam" id="PF07715">
    <property type="entry name" value="Plug"/>
    <property type="match status" value="1"/>
</dbReference>
<dbReference type="Gene3D" id="2.170.130.10">
    <property type="entry name" value="TonB-dependent receptor, plug domain"/>
    <property type="match status" value="1"/>
</dbReference>
<keyword evidence="3" id="KW-0675">Receptor</keyword>
<reference evidence="3 4" key="1">
    <citation type="submission" date="2019-11" db="EMBL/GenBank/DDBJ databases">
        <title>Winogradskyella ouciana sp. nov., isolated from the hadal seawater of the Mariana Trench.</title>
        <authorList>
            <person name="Liu R."/>
        </authorList>
    </citation>
    <scope>NUCLEOTIDE SEQUENCE [LARGE SCALE GENOMIC DNA]</scope>
    <source>
        <strain evidence="3 4">ZXX205</strain>
    </source>
</reference>
<dbReference type="GO" id="GO:0009279">
    <property type="term" value="C:cell outer membrane"/>
    <property type="evidence" value="ECO:0007669"/>
    <property type="project" value="UniProtKB-SubCell"/>
</dbReference>
<protein>
    <submittedName>
        <fullName evidence="3">TonB-dependent receptor plug domain-containing protein</fullName>
    </submittedName>
</protein>
<feature type="non-terminal residue" evidence="3">
    <location>
        <position position="1"/>
    </location>
</feature>
<dbReference type="InterPro" id="IPR012910">
    <property type="entry name" value="Plug_dom"/>
</dbReference>
<keyword evidence="1" id="KW-0813">Transport</keyword>
<dbReference type="InterPro" id="IPR039426">
    <property type="entry name" value="TonB-dep_rcpt-like"/>
</dbReference>
<comment type="similarity">
    <text evidence="1">Belongs to the TonB-dependent receptor family.</text>
</comment>
<accession>A0A7K1GGP7</accession>
<keyword evidence="1" id="KW-0812">Transmembrane</keyword>
<organism evidence="3 4">
    <name type="scientific">Winogradskyella ouciana</name>
    <dbReference type="NCBI Taxonomy" id="2608631"/>
    <lineage>
        <taxon>Bacteria</taxon>
        <taxon>Pseudomonadati</taxon>
        <taxon>Bacteroidota</taxon>
        <taxon>Flavobacteriia</taxon>
        <taxon>Flavobacteriales</taxon>
        <taxon>Flavobacteriaceae</taxon>
        <taxon>Winogradskyella</taxon>
    </lineage>
</organism>
<evidence type="ECO:0000256" key="1">
    <source>
        <dbReference type="PROSITE-ProRule" id="PRU01360"/>
    </source>
</evidence>
<keyword evidence="4" id="KW-1185">Reference proteome</keyword>
<keyword evidence="1" id="KW-0998">Cell outer membrane</keyword>
<dbReference type="Proteomes" id="UP000447545">
    <property type="component" value="Unassembled WGS sequence"/>
</dbReference>
<evidence type="ECO:0000313" key="4">
    <source>
        <dbReference type="Proteomes" id="UP000447545"/>
    </source>
</evidence>
<dbReference type="EMBL" id="WJYA01000263">
    <property type="protein sequence ID" value="MTE28472.1"/>
    <property type="molecule type" value="Genomic_DNA"/>
</dbReference>
<dbReference type="RefSeq" id="WP_155090381.1">
    <property type="nucleotide sequence ID" value="NZ_WJYA01000263.1"/>
</dbReference>
<evidence type="ECO:0000313" key="3">
    <source>
        <dbReference type="EMBL" id="MTE28472.1"/>
    </source>
</evidence>
<gene>
    <name evidence="3" type="ORF">F1003_16265</name>
</gene>
<sequence length="81" mass="8171">AVTTIDGGQMTKARETNVAYSLAGRVAGLNISGTSGGPGSSARILLRGMASFSAGTPLFVINGVPMDNSQRRDGNSGEWGG</sequence>
<dbReference type="SUPFAM" id="SSF56935">
    <property type="entry name" value="Porins"/>
    <property type="match status" value="1"/>
</dbReference>
<keyword evidence="1" id="KW-1134">Transmembrane beta strand</keyword>
<name>A0A7K1GGP7_9FLAO</name>
<dbReference type="PROSITE" id="PS52016">
    <property type="entry name" value="TONB_DEPENDENT_REC_3"/>
    <property type="match status" value="1"/>
</dbReference>
<evidence type="ECO:0000259" key="2">
    <source>
        <dbReference type="Pfam" id="PF07715"/>
    </source>
</evidence>
<feature type="domain" description="TonB-dependent receptor plug" evidence="2">
    <location>
        <begin position="1"/>
        <end position="74"/>
    </location>
</feature>
<proteinExistence type="inferred from homology"/>
<comment type="caution">
    <text evidence="3">The sequence shown here is derived from an EMBL/GenBank/DDBJ whole genome shotgun (WGS) entry which is preliminary data.</text>
</comment>
<dbReference type="InterPro" id="IPR037066">
    <property type="entry name" value="Plug_dom_sf"/>
</dbReference>
<dbReference type="AlphaFoldDB" id="A0A7K1GGP7"/>
<comment type="subcellular location">
    <subcellularLocation>
        <location evidence="1">Cell outer membrane</location>
        <topology evidence="1">Multi-pass membrane protein</topology>
    </subcellularLocation>
</comment>